<evidence type="ECO:0008006" key="4">
    <source>
        <dbReference type="Google" id="ProtNLM"/>
    </source>
</evidence>
<evidence type="ECO:0000313" key="2">
    <source>
        <dbReference type="EMBL" id="SEK55652.1"/>
    </source>
</evidence>
<evidence type="ECO:0000313" key="3">
    <source>
        <dbReference type="Proteomes" id="UP000199506"/>
    </source>
</evidence>
<dbReference type="RefSeq" id="WP_091698964.1">
    <property type="nucleotide sequence ID" value="NZ_FOAK01000003.1"/>
</dbReference>
<keyword evidence="1" id="KW-0812">Transmembrane</keyword>
<dbReference type="EMBL" id="FOAK01000003">
    <property type="protein sequence ID" value="SEK55652.1"/>
    <property type="molecule type" value="Genomic_DNA"/>
</dbReference>
<dbReference type="STRING" id="190974.SAMN05216439_1106"/>
<dbReference type="Proteomes" id="UP000199506">
    <property type="component" value="Unassembled WGS sequence"/>
</dbReference>
<reference evidence="2 3" key="1">
    <citation type="submission" date="2016-10" db="EMBL/GenBank/DDBJ databases">
        <authorList>
            <person name="de Groot N.N."/>
        </authorList>
    </citation>
    <scope>NUCLEOTIDE SEQUENCE [LARGE SCALE GENOMIC DNA]</scope>
    <source>
        <strain evidence="2 3">DSM 11978</strain>
    </source>
</reference>
<organism evidence="2 3">
    <name type="scientific">Methanobrevibacter gottschalkii</name>
    <dbReference type="NCBI Taxonomy" id="190974"/>
    <lineage>
        <taxon>Archaea</taxon>
        <taxon>Methanobacteriati</taxon>
        <taxon>Methanobacteriota</taxon>
        <taxon>Methanomada group</taxon>
        <taxon>Methanobacteria</taxon>
        <taxon>Methanobacteriales</taxon>
        <taxon>Methanobacteriaceae</taxon>
        <taxon>Methanobrevibacter</taxon>
    </lineage>
</organism>
<keyword evidence="1" id="KW-0472">Membrane</keyword>
<accession>A0A1H7I1C0</accession>
<dbReference type="OrthoDB" id="78285at2157"/>
<proteinExistence type="predicted"/>
<feature type="transmembrane region" description="Helical" evidence="1">
    <location>
        <begin position="43"/>
        <end position="62"/>
    </location>
</feature>
<feature type="transmembrane region" description="Helical" evidence="1">
    <location>
        <begin position="12"/>
        <end position="37"/>
    </location>
</feature>
<protein>
    <recommendedName>
        <fullName evidence="4">DUF4064 domain-containing protein</fullName>
    </recommendedName>
</protein>
<gene>
    <name evidence="2" type="ORF">SAMN05216439_1106</name>
</gene>
<sequence>MKRTRIVSRNFEMVLGIIGSIIGLFSGSILLFLGTFYNVPTPFLGFVAIIASFLGLASSVYVKKDTEIAGVGFIIATMFVIVGSEYINIISAIFLLVAGVSALFRK</sequence>
<keyword evidence="1" id="KW-1133">Transmembrane helix</keyword>
<feature type="transmembrane region" description="Helical" evidence="1">
    <location>
        <begin position="74"/>
        <end position="104"/>
    </location>
</feature>
<dbReference type="AlphaFoldDB" id="A0A1H7I1C0"/>
<evidence type="ECO:0000256" key="1">
    <source>
        <dbReference type="SAM" id="Phobius"/>
    </source>
</evidence>
<name>A0A1H7I1C0_9EURY</name>